<dbReference type="InterPro" id="IPR029442">
    <property type="entry name" value="GyrI-like"/>
</dbReference>
<organism evidence="2 3">
    <name type="scientific">Isoptericola dokdonensis DS-3</name>
    <dbReference type="NCBI Taxonomy" id="1300344"/>
    <lineage>
        <taxon>Bacteria</taxon>
        <taxon>Bacillati</taxon>
        <taxon>Actinomycetota</taxon>
        <taxon>Actinomycetes</taxon>
        <taxon>Micrococcales</taxon>
        <taxon>Promicromonosporaceae</taxon>
        <taxon>Isoptericola</taxon>
    </lineage>
</organism>
<gene>
    <name evidence="2" type="ORF">I598_0305</name>
</gene>
<dbReference type="InterPro" id="IPR010499">
    <property type="entry name" value="AraC_E-bd"/>
</dbReference>
<dbReference type="PATRIC" id="fig|1300344.3.peg.303"/>
<proteinExistence type="predicted"/>
<dbReference type="InterPro" id="IPR011256">
    <property type="entry name" value="Reg_factor_effector_dom_sf"/>
</dbReference>
<protein>
    <submittedName>
        <fullName evidence="2">Bacterial transcription activator, effector binding domain</fullName>
    </submittedName>
</protein>
<dbReference type="Pfam" id="PF06445">
    <property type="entry name" value="GyrI-like"/>
    <property type="match status" value="1"/>
</dbReference>
<evidence type="ECO:0000313" key="3">
    <source>
        <dbReference type="Proteomes" id="UP000076794"/>
    </source>
</evidence>
<evidence type="ECO:0000313" key="2">
    <source>
        <dbReference type="EMBL" id="ANC29893.1"/>
    </source>
</evidence>
<dbReference type="Gene3D" id="3.20.80.10">
    <property type="entry name" value="Regulatory factor, effector binding domain"/>
    <property type="match status" value="1"/>
</dbReference>
<name>A0A168ECW0_9MICO</name>
<reference evidence="2 3" key="1">
    <citation type="submission" date="2016-01" db="EMBL/GenBank/DDBJ databases">
        <title>Complete genome sequence of a soil Actinobacterium, Isoptericola dokdonensis DS-3.</title>
        <authorList>
            <person name="Kwon S.-K."/>
            <person name="Kim J.F."/>
        </authorList>
    </citation>
    <scope>NUCLEOTIDE SEQUENCE [LARGE SCALE GENOMIC DNA]</scope>
    <source>
        <strain evidence="2 3">DS-3</strain>
    </source>
</reference>
<dbReference type="SUPFAM" id="SSF55136">
    <property type="entry name" value="Probable bacterial effector-binding domain"/>
    <property type="match status" value="1"/>
</dbReference>
<dbReference type="RefSeq" id="WP_068200667.1">
    <property type="nucleotide sequence ID" value="NZ_CP014209.1"/>
</dbReference>
<dbReference type="SMART" id="SM00871">
    <property type="entry name" value="AraC_E_bind"/>
    <property type="match status" value="1"/>
</dbReference>
<dbReference type="AlphaFoldDB" id="A0A168ECW0"/>
<keyword evidence="3" id="KW-1185">Reference proteome</keyword>
<dbReference type="EMBL" id="CP014209">
    <property type="protein sequence ID" value="ANC29893.1"/>
    <property type="molecule type" value="Genomic_DNA"/>
</dbReference>
<evidence type="ECO:0000259" key="1">
    <source>
        <dbReference type="SMART" id="SM00871"/>
    </source>
</evidence>
<feature type="domain" description="AraC effector-binding" evidence="1">
    <location>
        <begin position="4"/>
        <end position="166"/>
    </location>
</feature>
<accession>A0A168ECW0</accession>
<dbReference type="Proteomes" id="UP000076794">
    <property type="component" value="Chromosome"/>
</dbReference>
<dbReference type="KEGG" id="ido:I598_0305"/>
<sequence>MDEHEIRLIDHPAQATVGVRRVARTDELGDVFATLLPRVTELLDQLGVRPAGPPFGRYRDRTGDELDVEVGFPVDDDVTLPPVPHGAGSEPRAGVVVAARLPAVRVAEVIHTGPYDGLGATRARVDSWIAEHHLRPLGESWELYEAGPESDPDPATWRTRVVVAITGPAVEAPSPPPHAGAGS</sequence>
<dbReference type="STRING" id="1300344.I598_0305"/>